<name>N1PPP0_DOTSN</name>
<accession>N1PPP0</accession>
<sequence length="93" mass="10188">MNGSTTNFECGMTLTLFGVQFMAHTLLEMRNTLGKQLDQLFKKASSVHTTLPTCQSPRTFARASQVATILVLGDTVFALTEVDPGVRLPWAQV</sequence>
<dbReference type="AlphaFoldDB" id="N1PPP0"/>
<dbReference type="Proteomes" id="UP000016933">
    <property type="component" value="Unassembled WGS sequence"/>
</dbReference>
<dbReference type="EMBL" id="KB446538">
    <property type="protein sequence ID" value="EME45396.1"/>
    <property type="molecule type" value="Genomic_DNA"/>
</dbReference>
<reference evidence="1 2" key="2">
    <citation type="journal article" date="2012" name="PLoS Pathog.">
        <title>Diverse lifestyles and strategies of plant pathogenesis encoded in the genomes of eighteen Dothideomycetes fungi.</title>
        <authorList>
            <person name="Ohm R.A."/>
            <person name="Feau N."/>
            <person name="Henrissat B."/>
            <person name="Schoch C.L."/>
            <person name="Horwitz B.A."/>
            <person name="Barry K.W."/>
            <person name="Condon B.J."/>
            <person name="Copeland A.C."/>
            <person name="Dhillon B."/>
            <person name="Glaser F."/>
            <person name="Hesse C.N."/>
            <person name="Kosti I."/>
            <person name="LaButti K."/>
            <person name="Lindquist E.A."/>
            <person name="Lucas S."/>
            <person name="Salamov A.A."/>
            <person name="Bradshaw R.E."/>
            <person name="Ciuffetti L."/>
            <person name="Hamelin R.C."/>
            <person name="Kema G.H.J."/>
            <person name="Lawrence C."/>
            <person name="Scott J.A."/>
            <person name="Spatafora J.W."/>
            <person name="Turgeon B.G."/>
            <person name="de Wit P.J.G.M."/>
            <person name="Zhong S."/>
            <person name="Goodwin S.B."/>
            <person name="Grigoriev I.V."/>
        </authorList>
    </citation>
    <scope>NUCLEOTIDE SEQUENCE [LARGE SCALE GENOMIC DNA]</scope>
    <source>
        <strain evidence="2">NZE10 / CBS 128990</strain>
    </source>
</reference>
<proteinExistence type="predicted"/>
<gene>
    <name evidence="1" type="ORF">DOTSEDRAFT_71201</name>
</gene>
<evidence type="ECO:0000313" key="1">
    <source>
        <dbReference type="EMBL" id="EME45396.1"/>
    </source>
</evidence>
<organism evidence="1 2">
    <name type="scientific">Dothistroma septosporum (strain NZE10 / CBS 128990)</name>
    <name type="common">Red band needle blight fungus</name>
    <name type="synonym">Mycosphaerella pini</name>
    <dbReference type="NCBI Taxonomy" id="675120"/>
    <lineage>
        <taxon>Eukaryota</taxon>
        <taxon>Fungi</taxon>
        <taxon>Dikarya</taxon>
        <taxon>Ascomycota</taxon>
        <taxon>Pezizomycotina</taxon>
        <taxon>Dothideomycetes</taxon>
        <taxon>Dothideomycetidae</taxon>
        <taxon>Mycosphaerellales</taxon>
        <taxon>Mycosphaerellaceae</taxon>
        <taxon>Dothistroma</taxon>
    </lineage>
</organism>
<keyword evidence="2" id="KW-1185">Reference proteome</keyword>
<protein>
    <submittedName>
        <fullName evidence="1">Uncharacterized protein</fullName>
    </submittedName>
</protein>
<dbReference type="HOGENOM" id="CLU_2399657_0_0_1"/>
<reference evidence="2" key="1">
    <citation type="journal article" date="2012" name="PLoS Genet.">
        <title>The genomes of the fungal plant pathogens Cladosporium fulvum and Dothistroma septosporum reveal adaptation to different hosts and lifestyles but also signatures of common ancestry.</title>
        <authorList>
            <person name="de Wit P.J.G.M."/>
            <person name="van der Burgt A."/>
            <person name="Oekmen B."/>
            <person name="Stergiopoulos I."/>
            <person name="Abd-Elsalam K.A."/>
            <person name="Aerts A.L."/>
            <person name="Bahkali A.H."/>
            <person name="Beenen H.G."/>
            <person name="Chettri P."/>
            <person name="Cox M.P."/>
            <person name="Datema E."/>
            <person name="de Vries R.P."/>
            <person name="Dhillon B."/>
            <person name="Ganley A.R."/>
            <person name="Griffiths S.A."/>
            <person name="Guo Y."/>
            <person name="Hamelin R.C."/>
            <person name="Henrissat B."/>
            <person name="Kabir M.S."/>
            <person name="Jashni M.K."/>
            <person name="Kema G."/>
            <person name="Klaubauf S."/>
            <person name="Lapidus A."/>
            <person name="Levasseur A."/>
            <person name="Lindquist E."/>
            <person name="Mehrabi R."/>
            <person name="Ohm R.A."/>
            <person name="Owen T.J."/>
            <person name="Salamov A."/>
            <person name="Schwelm A."/>
            <person name="Schijlen E."/>
            <person name="Sun H."/>
            <person name="van den Burg H.A."/>
            <person name="van Ham R.C.H.J."/>
            <person name="Zhang S."/>
            <person name="Goodwin S.B."/>
            <person name="Grigoriev I.V."/>
            <person name="Collemare J."/>
            <person name="Bradshaw R.E."/>
        </authorList>
    </citation>
    <scope>NUCLEOTIDE SEQUENCE [LARGE SCALE GENOMIC DNA]</scope>
    <source>
        <strain evidence="2">NZE10 / CBS 128990</strain>
    </source>
</reference>
<evidence type="ECO:0000313" key="2">
    <source>
        <dbReference type="Proteomes" id="UP000016933"/>
    </source>
</evidence>